<keyword evidence="1" id="KW-0233">DNA recombination</keyword>
<dbReference type="Gene3D" id="1.10.443.10">
    <property type="entry name" value="Intergrase catalytic core"/>
    <property type="match status" value="1"/>
</dbReference>
<proteinExistence type="predicted"/>
<dbReference type="GO" id="GO:0015074">
    <property type="term" value="P:DNA integration"/>
    <property type="evidence" value="ECO:0007669"/>
    <property type="project" value="InterPro"/>
</dbReference>
<dbReference type="InterPro" id="IPR011010">
    <property type="entry name" value="DNA_brk_join_enz"/>
</dbReference>
<evidence type="ECO:0000313" key="2">
    <source>
        <dbReference type="EMBL" id="ABM72789.1"/>
    </source>
</evidence>
<name>A2BYC8_PROM5</name>
<dbReference type="GO" id="GO:0003677">
    <property type="term" value="F:DNA binding"/>
    <property type="evidence" value="ECO:0007669"/>
    <property type="project" value="InterPro"/>
</dbReference>
<protein>
    <recommendedName>
        <fullName evidence="4">Tyr recombinase domain-containing protein</fullName>
    </recommendedName>
</protein>
<reference evidence="2 3" key="1">
    <citation type="journal article" date="2007" name="PLoS Genet.">
        <title>Patterns and implications of gene gain and loss in the evolution of Prochlorococcus.</title>
        <authorList>
            <person name="Kettler G.C."/>
            <person name="Martiny A.C."/>
            <person name="Huang K."/>
            <person name="Zucker J."/>
            <person name="Coleman M.L."/>
            <person name="Rodrigue S."/>
            <person name="Chen F."/>
            <person name="Lapidus A."/>
            <person name="Ferriera S."/>
            <person name="Johnson J."/>
            <person name="Steglich C."/>
            <person name="Church G.M."/>
            <person name="Richardson P."/>
            <person name="Chisholm S.W."/>
        </authorList>
    </citation>
    <scope>NUCLEOTIDE SEQUENCE [LARGE SCALE GENOMIC DNA]</scope>
    <source>
        <strain evidence="2 3">MIT 9515</strain>
    </source>
</reference>
<dbReference type="HOGENOM" id="CLU_1775774_0_0_3"/>
<evidence type="ECO:0000256" key="1">
    <source>
        <dbReference type="ARBA" id="ARBA00023172"/>
    </source>
</evidence>
<gene>
    <name evidence="2" type="ordered locus">P9515_15821</name>
</gene>
<dbReference type="SUPFAM" id="SSF56349">
    <property type="entry name" value="DNA breaking-rejoining enzymes"/>
    <property type="match status" value="1"/>
</dbReference>
<accession>A2BYC8</accession>
<dbReference type="InterPro" id="IPR013762">
    <property type="entry name" value="Integrase-like_cat_sf"/>
</dbReference>
<dbReference type="AlphaFoldDB" id="A2BYC8"/>
<dbReference type="KEGG" id="pmc:P9515_15821"/>
<organism evidence="2 3">
    <name type="scientific">Prochlorococcus marinus (strain MIT 9515)</name>
    <dbReference type="NCBI Taxonomy" id="167542"/>
    <lineage>
        <taxon>Bacteria</taxon>
        <taxon>Bacillati</taxon>
        <taxon>Cyanobacteriota</taxon>
        <taxon>Cyanophyceae</taxon>
        <taxon>Synechococcales</taxon>
        <taxon>Prochlorococcaceae</taxon>
        <taxon>Prochlorococcus</taxon>
    </lineage>
</organism>
<dbReference type="EMBL" id="CP000552">
    <property type="protein sequence ID" value="ABM72789.1"/>
    <property type="molecule type" value="Genomic_DNA"/>
</dbReference>
<dbReference type="Proteomes" id="UP000001589">
    <property type="component" value="Chromosome"/>
</dbReference>
<dbReference type="STRING" id="167542.P9515_15821"/>
<sequence>MMYCYGLRPYEVFGSKVKQENKTCTVLGLKGEENQVEDRKAFSLDKSLVDVFDLNNIDRPWEYNMNDKKYDAIYSKIKTEQMSKRLKKIIKKEKFPRFTINMIRHSWAKRAMKLMFSSSDCAISMGNSIRFFHDNYISSDHKPKNS</sequence>
<evidence type="ECO:0000313" key="3">
    <source>
        <dbReference type="Proteomes" id="UP000001589"/>
    </source>
</evidence>
<dbReference type="GO" id="GO:0006310">
    <property type="term" value="P:DNA recombination"/>
    <property type="evidence" value="ECO:0007669"/>
    <property type="project" value="UniProtKB-KW"/>
</dbReference>
<evidence type="ECO:0008006" key="4">
    <source>
        <dbReference type="Google" id="ProtNLM"/>
    </source>
</evidence>